<feature type="domain" description="C3H1-type" evidence="10">
    <location>
        <begin position="191"/>
        <end position="220"/>
    </location>
</feature>
<dbReference type="PROSITE" id="PS00518">
    <property type="entry name" value="ZF_RING_1"/>
    <property type="match status" value="1"/>
</dbReference>
<accession>A0A3Q3JJS7</accession>
<keyword evidence="3" id="KW-0808">Transferase</keyword>
<evidence type="ECO:0000256" key="1">
    <source>
        <dbReference type="ARBA" id="ARBA00000900"/>
    </source>
</evidence>
<evidence type="ECO:0000259" key="10">
    <source>
        <dbReference type="PROSITE" id="PS50103"/>
    </source>
</evidence>
<dbReference type="Proteomes" id="UP000261600">
    <property type="component" value="Unplaced"/>
</dbReference>
<dbReference type="Ensembl" id="ENSMALT00000020133.1">
    <property type="protein sequence ID" value="ENSMALP00000019744.1"/>
    <property type="gene ID" value="ENSMALG00000013788.1"/>
</dbReference>
<reference evidence="11" key="2">
    <citation type="submission" date="2025-09" db="UniProtKB">
        <authorList>
            <consortium name="Ensembl"/>
        </authorList>
    </citation>
    <scope>IDENTIFICATION</scope>
</reference>
<evidence type="ECO:0000256" key="5">
    <source>
        <dbReference type="ARBA" id="ARBA00022771"/>
    </source>
</evidence>
<feature type="zinc finger region" description="C3H1-type" evidence="7">
    <location>
        <begin position="191"/>
        <end position="220"/>
    </location>
</feature>
<evidence type="ECO:0000313" key="12">
    <source>
        <dbReference type="Proteomes" id="UP000261600"/>
    </source>
</evidence>
<dbReference type="InterPro" id="IPR000571">
    <property type="entry name" value="Znf_CCCH"/>
</dbReference>
<feature type="compositionally biased region" description="Low complexity" evidence="8">
    <location>
        <begin position="71"/>
        <end position="81"/>
    </location>
</feature>
<organism evidence="11 12">
    <name type="scientific">Monopterus albus</name>
    <name type="common">Swamp eel</name>
    <dbReference type="NCBI Taxonomy" id="43700"/>
    <lineage>
        <taxon>Eukaryota</taxon>
        <taxon>Metazoa</taxon>
        <taxon>Chordata</taxon>
        <taxon>Craniata</taxon>
        <taxon>Vertebrata</taxon>
        <taxon>Euteleostomi</taxon>
        <taxon>Actinopterygii</taxon>
        <taxon>Neopterygii</taxon>
        <taxon>Teleostei</taxon>
        <taxon>Neoteleostei</taxon>
        <taxon>Acanthomorphata</taxon>
        <taxon>Anabantaria</taxon>
        <taxon>Synbranchiformes</taxon>
        <taxon>Synbranchidae</taxon>
        <taxon>Monopterus</taxon>
    </lineage>
</organism>
<dbReference type="AlphaFoldDB" id="A0A3Q3JJS7"/>
<dbReference type="InterPro" id="IPR013083">
    <property type="entry name" value="Znf_RING/FYVE/PHD"/>
</dbReference>
<dbReference type="STRING" id="43700.ENSMALP00000019744"/>
<keyword evidence="12" id="KW-1185">Reference proteome</keyword>
<dbReference type="InterPro" id="IPR017907">
    <property type="entry name" value="Znf_RING_CS"/>
</dbReference>
<dbReference type="GO" id="GO:0061630">
    <property type="term" value="F:ubiquitin protein ligase activity"/>
    <property type="evidence" value="ECO:0007669"/>
    <property type="project" value="UniProtKB-EC"/>
</dbReference>
<dbReference type="Pfam" id="PF00097">
    <property type="entry name" value="zf-C3HC4"/>
    <property type="match status" value="1"/>
</dbReference>
<evidence type="ECO:0000256" key="4">
    <source>
        <dbReference type="ARBA" id="ARBA00022723"/>
    </source>
</evidence>
<dbReference type="InterPro" id="IPR045072">
    <property type="entry name" value="MKRN-like"/>
</dbReference>
<dbReference type="EC" id="2.3.2.27" evidence="2"/>
<dbReference type="PROSITE" id="PS50089">
    <property type="entry name" value="ZF_RING_2"/>
    <property type="match status" value="1"/>
</dbReference>
<keyword evidence="4 7" id="KW-0479">Metal-binding</keyword>
<feature type="compositionally biased region" description="Pro residues" evidence="8">
    <location>
        <begin position="45"/>
        <end position="54"/>
    </location>
</feature>
<evidence type="ECO:0000313" key="11">
    <source>
        <dbReference type="Ensembl" id="ENSMALP00000019744.1"/>
    </source>
</evidence>
<evidence type="ECO:0000256" key="7">
    <source>
        <dbReference type="PROSITE-ProRule" id="PRU00723"/>
    </source>
</evidence>
<dbReference type="Gene3D" id="3.30.40.10">
    <property type="entry name" value="Zinc/RING finger domain, C3HC4 (zinc finger)"/>
    <property type="match status" value="1"/>
</dbReference>
<evidence type="ECO:0000256" key="3">
    <source>
        <dbReference type="ARBA" id="ARBA00022679"/>
    </source>
</evidence>
<evidence type="ECO:0000256" key="2">
    <source>
        <dbReference type="ARBA" id="ARBA00012483"/>
    </source>
</evidence>
<evidence type="ECO:0000256" key="6">
    <source>
        <dbReference type="ARBA" id="ARBA00022833"/>
    </source>
</evidence>
<dbReference type="GO" id="GO:0008270">
    <property type="term" value="F:zinc ion binding"/>
    <property type="evidence" value="ECO:0007669"/>
    <property type="project" value="UniProtKB-KW"/>
</dbReference>
<dbReference type="InterPro" id="IPR001841">
    <property type="entry name" value="Znf_RING"/>
</dbReference>
<feature type="domain" description="RING-type" evidence="9">
    <location>
        <begin position="111"/>
        <end position="162"/>
    </location>
</feature>
<dbReference type="SMART" id="SM00184">
    <property type="entry name" value="RING"/>
    <property type="match status" value="1"/>
</dbReference>
<dbReference type="PROSITE" id="PS50103">
    <property type="entry name" value="ZF_C3H1"/>
    <property type="match status" value="1"/>
</dbReference>
<evidence type="ECO:0000259" key="9">
    <source>
        <dbReference type="PROSITE" id="PS50089"/>
    </source>
</evidence>
<dbReference type="SUPFAM" id="SSF57850">
    <property type="entry name" value="RING/U-box"/>
    <property type="match status" value="1"/>
</dbReference>
<proteinExistence type="predicted"/>
<keyword evidence="6 7" id="KW-0862">Zinc</keyword>
<name>A0A3Q3JJS7_MONAL</name>
<comment type="catalytic activity">
    <reaction evidence="1">
        <text>S-ubiquitinyl-[E2 ubiquitin-conjugating enzyme]-L-cysteine + [acceptor protein]-L-lysine = [E2 ubiquitin-conjugating enzyme]-L-cysteine + N(6)-ubiquitinyl-[acceptor protein]-L-lysine.</text>
        <dbReference type="EC" id="2.3.2.27"/>
    </reaction>
</comment>
<dbReference type="PANTHER" id="PTHR11224">
    <property type="entry name" value="MAKORIN-RELATED"/>
    <property type="match status" value="1"/>
</dbReference>
<protein>
    <recommendedName>
        <fullName evidence="2">RING-type E3 ubiquitin transferase</fullName>
        <ecNumber evidence="2">2.3.2.27</ecNumber>
    </recommendedName>
</protein>
<sequence length="272" mass="31424">MHFQQQHSPSYVERGWDWDRQPNRQLPPPSHEQLSSPDREFRAPGQPPPPPQPPHSLLDQQLRAPPPRFDPGPGQLGQPPQFHSPHDQQLLPNYDREQMAEAQAREDDNACGVCFEIVSKKSLSTERVFGILINCDHCFCLGCILAWRKTKHAQAKTCPVCRVRSSVFVPSYRWAETGPEKRNLVARHMELLARTPCVYFNGGYGKCAHGPRCLYYHGPFQWREADAWPGRGVWTWRQPSVFFYQNDNGPPGQQVLMVLYYMTRESRFVFLN</sequence>
<dbReference type="UniPathway" id="UPA00143"/>
<dbReference type="PANTHER" id="PTHR11224:SF10">
    <property type="entry name" value="IP09428P-RELATED"/>
    <property type="match status" value="1"/>
</dbReference>
<evidence type="ECO:0000256" key="8">
    <source>
        <dbReference type="SAM" id="MobiDB-lite"/>
    </source>
</evidence>
<keyword evidence="5 7" id="KW-0863">Zinc-finger</keyword>
<dbReference type="InterPro" id="IPR018957">
    <property type="entry name" value="Znf_C3HC4_RING-type"/>
</dbReference>
<dbReference type="GO" id="GO:0000209">
    <property type="term" value="P:protein polyubiquitination"/>
    <property type="evidence" value="ECO:0007669"/>
    <property type="project" value="InterPro"/>
</dbReference>
<reference evidence="11" key="1">
    <citation type="submission" date="2025-08" db="UniProtKB">
        <authorList>
            <consortium name="Ensembl"/>
        </authorList>
    </citation>
    <scope>IDENTIFICATION</scope>
</reference>
<feature type="region of interest" description="Disordered" evidence="8">
    <location>
        <begin position="1"/>
        <end position="89"/>
    </location>
</feature>